<keyword evidence="1" id="KW-0408">Iron</keyword>
<organism evidence="3 4">
    <name type="scientific">Paenibacillus antarcticus</name>
    <dbReference type="NCBI Taxonomy" id="253703"/>
    <lineage>
        <taxon>Bacteria</taxon>
        <taxon>Bacillati</taxon>
        <taxon>Bacillota</taxon>
        <taxon>Bacilli</taxon>
        <taxon>Bacillales</taxon>
        <taxon>Paenibacillaceae</taxon>
        <taxon>Paenibacillus</taxon>
    </lineage>
</organism>
<dbReference type="SMART" id="SM00899">
    <property type="entry name" value="FeoA"/>
    <property type="match status" value="1"/>
</dbReference>
<dbReference type="SUPFAM" id="SSF50037">
    <property type="entry name" value="C-terminal domain of transcriptional repressors"/>
    <property type="match status" value="1"/>
</dbReference>
<dbReference type="InterPro" id="IPR007167">
    <property type="entry name" value="Fe-transptr_FeoA-like"/>
</dbReference>
<dbReference type="InterPro" id="IPR052713">
    <property type="entry name" value="FeoA"/>
</dbReference>
<dbReference type="Proteomes" id="UP000077355">
    <property type="component" value="Unassembled WGS sequence"/>
</dbReference>
<dbReference type="PANTHER" id="PTHR42954">
    <property type="entry name" value="FE(2+) TRANSPORT PROTEIN A"/>
    <property type="match status" value="1"/>
</dbReference>
<proteinExistence type="predicted"/>
<name>A0A168R020_9BACL</name>
<sequence>MSGTSIPLSEAKNGSILCISAIEVQGVLRRRLLDLGFVVGNIVEVLRRSPLGDPTAFRVSNTTIALRREESSMIYGELIGGVEA</sequence>
<dbReference type="InterPro" id="IPR008988">
    <property type="entry name" value="Transcriptional_repressor_C"/>
</dbReference>
<dbReference type="GO" id="GO:0046914">
    <property type="term" value="F:transition metal ion binding"/>
    <property type="evidence" value="ECO:0007669"/>
    <property type="project" value="InterPro"/>
</dbReference>
<dbReference type="EMBL" id="LVJI01000001">
    <property type="protein sequence ID" value="OAB48418.1"/>
    <property type="molecule type" value="Genomic_DNA"/>
</dbReference>
<keyword evidence="4" id="KW-1185">Reference proteome</keyword>
<dbReference type="Gene3D" id="2.30.30.90">
    <property type="match status" value="1"/>
</dbReference>
<evidence type="ECO:0000256" key="1">
    <source>
        <dbReference type="ARBA" id="ARBA00023004"/>
    </source>
</evidence>
<feature type="domain" description="Ferrous iron transporter FeoA-like" evidence="2">
    <location>
        <begin position="6"/>
        <end position="78"/>
    </location>
</feature>
<evidence type="ECO:0000313" key="3">
    <source>
        <dbReference type="EMBL" id="OAB48418.1"/>
    </source>
</evidence>
<evidence type="ECO:0000313" key="4">
    <source>
        <dbReference type="Proteomes" id="UP000077355"/>
    </source>
</evidence>
<accession>A0A168R020</accession>
<protein>
    <submittedName>
        <fullName evidence="3">Iron transporter FeoA</fullName>
    </submittedName>
</protein>
<dbReference type="Pfam" id="PF04023">
    <property type="entry name" value="FeoA"/>
    <property type="match status" value="1"/>
</dbReference>
<dbReference type="AlphaFoldDB" id="A0A168R020"/>
<reference evidence="3 4" key="1">
    <citation type="submission" date="2016-03" db="EMBL/GenBank/DDBJ databases">
        <title>Draft genome sequence of Paenibacillus antarcticus CECT 5836.</title>
        <authorList>
            <person name="Shin S.-K."/>
            <person name="Yi H."/>
        </authorList>
    </citation>
    <scope>NUCLEOTIDE SEQUENCE [LARGE SCALE GENOMIC DNA]</scope>
    <source>
        <strain evidence="3 4">CECT 5836</strain>
    </source>
</reference>
<dbReference type="InterPro" id="IPR038157">
    <property type="entry name" value="FeoA_core_dom"/>
</dbReference>
<dbReference type="RefSeq" id="WP_068594619.1">
    <property type="nucleotide sequence ID" value="NZ_CP043611.1"/>
</dbReference>
<dbReference type="OrthoDB" id="9811076at2"/>
<comment type="caution">
    <text evidence="3">The sequence shown here is derived from an EMBL/GenBank/DDBJ whole genome shotgun (WGS) entry which is preliminary data.</text>
</comment>
<evidence type="ECO:0000259" key="2">
    <source>
        <dbReference type="SMART" id="SM00899"/>
    </source>
</evidence>
<dbReference type="PANTHER" id="PTHR42954:SF2">
    <property type="entry name" value="FE(2+) TRANSPORT PROTEIN A"/>
    <property type="match status" value="1"/>
</dbReference>
<gene>
    <name evidence="3" type="ORF">PBAT_01950</name>
</gene>